<feature type="compositionally biased region" description="Polar residues" evidence="1">
    <location>
        <begin position="1"/>
        <end position="11"/>
    </location>
</feature>
<accession>A0A8X9A248</accession>
<protein>
    <submittedName>
        <fullName evidence="2">Uncharacterized protein</fullName>
    </submittedName>
</protein>
<name>A0A8X9A248_SALSN</name>
<evidence type="ECO:0000313" key="2">
    <source>
        <dbReference type="EMBL" id="KAG6426917.1"/>
    </source>
</evidence>
<keyword evidence="3" id="KW-1185">Reference proteome</keyword>
<sequence length="949" mass="106190">MNLETTGNVNADTCHVPDNDAVKNTPDKTKGSKRMKGSVSGIHEPEADQQAGIQPAKKSRKVAASKKVAKVKLNKEKEKVGEGVEKGETDEENVIHGALKLKTSPRKIIELFQSLNEVQLNEVVDMGFGALQHFGITEVPGKLAYDLVKRFNDVDWTLQLENQLLSIYPEDVYVTLGLPIGGTLINRINRQKKKPFVDEVGRRVGKHVERILPDDLMKEALKYKTGGEWFRKVFLLIVDTVLINPCGDGKCRTHIDHLFRDISVVKEYNWCAYVLETLSVAVKSWRSSKNTPFTGPISFLVAFYVDRVFHQKMLVSRVFPTVFGWTSEKLRLREKMELQSSHNFGRGSLVERGDPDKLPRPSTIIVFKETETTEKDKLEVAIEGFATASEDAARGLQNLMLSMTDLTCMIQNFESMKIAGSTACNMIGVITETTVDEKETVTSLEAALAKEKFNSHELVEAVKNMIKVTTRLTKLADEGPPFDIHPSFQQKNGGIARRRGVKQVDITNVNVIQNCDVTPHNGVNKSSNTEKTIISVGSEEALLCSSKSDTQERNNMIGTSFNGSSVASKQKGKEQEVTINVEEIVKSAMADYMDGGGDDAADEFCTEASATKTTPRLDNQLRINDETNGEELDVEAIVKSAVEAYMECDEDDADFVTPFTNKSEPKVGEALVIKSNKKVSFVVISNVDPNDRQQTFNMNIRTKTDMRCSNALRSPFLERAVSVSRKLTPDERVMYYWLMTTHHGNEEQIIYNDRVVEVMLLEFCSLLPHHEVSSGVISSFCSVLNHMEALKSVTSPKRLFFTTYPALYTVVMSNGRDDDADKLDEFASNIDKEVSEIPHFAWGDIDMMLVKMEKTMTCDSPTEVFQRHWDGSIPVSFIQKYLKRKLDLTNDVEVDIKCMGQTIIPTLTLNNLVDLWLKTASIDRVKATIGSSARDFVMVLGYARRAPDS</sequence>
<gene>
    <name evidence="2" type="ORF">SASPL_111156</name>
</gene>
<dbReference type="PANTHER" id="PTHR34835">
    <property type="entry name" value="OS07G0283600 PROTEIN-RELATED"/>
    <property type="match status" value="1"/>
</dbReference>
<comment type="caution">
    <text evidence="2">The sequence shown here is derived from an EMBL/GenBank/DDBJ whole genome shotgun (WGS) entry which is preliminary data.</text>
</comment>
<feature type="compositionally biased region" description="Basic and acidic residues" evidence="1">
    <location>
        <begin position="15"/>
        <end position="30"/>
    </location>
</feature>
<proteinExistence type="predicted"/>
<dbReference type="EMBL" id="PNBA02000004">
    <property type="protein sequence ID" value="KAG6426917.1"/>
    <property type="molecule type" value="Genomic_DNA"/>
</dbReference>
<organism evidence="2">
    <name type="scientific">Salvia splendens</name>
    <name type="common">Scarlet sage</name>
    <dbReference type="NCBI Taxonomy" id="180675"/>
    <lineage>
        <taxon>Eukaryota</taxon>
        <taxon>Viridiplantae</taxon>
        <taxon>Streptophyta</taxon>
        <taxon>Embryophyta</taxon>
        <taxon>Tracheophyta</taxon>
        <taxon>Spermatophyta</taxon>
        <taxon>Magnoliopsida</taxon>
        <taxon>eudicotyledons</taxon>
        <taxon>Gunneridae</taxon>
        <taxon>Pentapetalae</taxon>
        <taxon>asterids</taxon>
        <taxon>lamiids</taxon>
        <taxon>Lamiales</taxon>
        <taxon>Lamiaceae</taxon>
        <taxon>Nepetoideae</taxon>
        <taxon>Mentheae</taxon>
        <taxon>Salviinae</taxon>
        <taxon>Salvia</taxon>
        <taxon>Salvia subgen. Calosphace</taxon>
        <taxon>core Calosphace</taxon>
    </lineage>
</organism>
<reference evidence="2" key="2">
    <citation type="submission" date="2020-08" db="EMBL/GenBank/DDBJ databases">
        <title>Plant Genome Project.</title>
        <authorList>
            <person name="Zhang R.-G."/>
        </authorList>
    </citation>
    <scope>NUCLEOTIDE SEQUENCE</scope>
    <source>
        <strain evidence="2">Huo1</strain>
        <tissue evidence="2">Leaf</tissue>
    </source>
</reference>
<reference evidence="2" key="1">
    <citation type="submission" date="2018-01" db="EMBL/GenBank/DDBJ databases">
        <authorList>
            <person name="Mao J.F."/>
        </authorList>
    </citation>
    <scope>NUCLEOTIDE SEQUENCE</scope>
    <source>
        <strain evidence="2">Huo1</strain>
        <tissue evidence="2">Leaf</tissue>
    </source>
</reference>
<dbReference type="AlphaFoldDB" id="A0A8X9A248"/>
<dbReference type="Proteomes" id="UP000298416">
    <property type="component" value="Unassembled WGS sequence"/>
</dbReference>
<evidence type="ECO:0000313" key="3">
    <source>
        <dbReference type="Proteomes" id="UP000298416"/>
    </source>
</evidence>
<evidence type="ECO:0000256" key="1">
    <source>
        <dbReference type="SAM" id="MobiDB-lite"/>
    </source>
</evidence>
<feature type="region of interest" description="Disordered" evidence="1">
    <location>
        <begin position="1"/>
        <end position="59"/>
    </location>
</feature>